<dbReference type="EMBL" id="KQ978915">
    <property type="protein sequence ID" value="KYN27527.1"/>
    <property type="molecule type" value="Genomic_DNA"/>
</dbReference>
<gene>
    <name evidence="1" type="ORF">ALC57_03083</name>
</gene>
<proteinExistence type="predicted"/>
<organism evidence="1 2">
    <name type="scientific">Trachymyrmex cornetzi</name>
    <dbReference type="NCBI Taxonomy" id="471704"/>
    <lineage>
        <taxon>Eukaryota</taxon>
        <taxon>Metazoa</taxon>
        <taxon>Ecdysozoa</taxon>
        <taxon>Arthropoda</taxon>
        <taxon>Hexapoda</taxon>
        <taxon>Insecta</taxon>
        <taxon>Pterygota</taxon>
        <taxon>Neoptera</taxon>
        <taxon>Endopterygota</taxon>
        <taxon>Hymenoptera</taxon>
        <taxon>Apocrita</taxon>
        <taxon>Aculeata</taxon>
        <taxon>Formicoidea</taxon>
        <taxon>Formicidae</taxon>
        <taxon>Myrmicinae</taxon>
        <taxon>Trachymyrmex</taxon>
    </lineage>
</organism>
<name>A0A151JN28_9HYME</name>
<protein>
    <submittedName>
        <fullName evidence="1">Uncharacterized protein</fullName>
    </submittedName>
</protein>
<sequence length="88" mass="10424">MEKKKIRDYVLIKFIENLKQTDKSEAIDIVPKAWLRYNKKTDQLDTPFPSPPYTFQKIKDLRNKVTNLQEPDQKWSMYPVTVVGHASK</sequence>
<dbReference type="Proteomes" id="UP000078492">
    <property type="component" value="Unassembled WGS sequence"/>
</dbReference>
<reference evidence="1 2" key="1">
    <citation type="submission" date="2015-09" db="EMBL/GenBank/DDBJ databases">
        <title>Trachymyrmex cornetzi WGS genome.</title>
        <authorList>
            <person name="Nygaard S."/>
            <person name="Hu H."/>
            <person name="Boomsma J."/>
            <person name="Zhang G."/>
        </authorList>
    </citation>
    <scope>NUCLEOTIDE SEQUENCE [LARGE SCALE GENOMIC DNA]</scope>
    <source>
        <strain evidence="1">Tcor2-1</strain>
        <tissue evidence="1">Whole body</tissue>
    </source>
</reference>
<evidence type="ECO:0000313" key="1">
    <source>
        <dbReference type="EMBL" id="KYN27527.1"/>
    </source>
</evidence>
<evidence type="ECO:0000313" key="2">
    <source>
        <dbReference type="Proteomes" id="UP000078492"/>
    </source>
</evidence>
<dbReference type="AlphaFoldDB" id="A0A151JN28"/>
<accession>A0A151JN28</accession>
<keyword evidence="2" id="KW-1185">Reference proteome</keyword>